<reference evidence="4 5" key="1">
    <citation type="journal article" date="2017" name="Nature">
        <title>The Apostasia genome and the evolution of orchids.</title>
        <authorList>
            <person name="Zhang G.Q."/>
            <person name="Liu K.W."/>
            <person name="Li Z."/>
            <person name="Lohaus R."/>
            <person name="Hsiao Y.Y."/>
            <person name="Niu S.C."/>
            <person name="Wang J.Y."/>
            <person name="Lin Y.C."/>
            <person name="Xu Q."/>
            <person name="Chen L.J."/>
            <person name="Yoshida K."/>
            <person name="Fujiwara S."/>
            <person name="Wang Z.W."/>
            <person name="Zhang Y.Q."/>
            <person name="Mitsuda N."/>
            <person name="Wang M."/>
            <person name="Liu G.H."/>
            <person name="Pecoraro L."/>
            <person name="Huang H.X."/>
            <person name="Xiao X.J."/>
            <person name="Lin M."/>
            <person name="Wu X.Y."/>
            <person name="Wu W.L."/>
            <person name="Chen Y.Y."/>
            <person name="Chang S.B."/>
            <person name="Sakamoto S."/>
            <person name="Ohme-Takagi M."/>
            <person name="Yagi M."/>
            <person name="Zeng S.J."/>
            <person name="Shen C.Y."/>
            <person name="Yeh C.M."/>
            <person name="Luo Y.B."/>
            <person name="Tsai W.C."/>
            <person name="Van de Peer Y."/>
            <person name="Liu Z.J."/>
        </authorList>
    </citation>
    <scope>NUCLEOTIDE SEQUENCE [LARGE SCALE GENOMIC DNA]</scope>
    <source>
        <strain evidence="5">cv. Shenzhen</strain>
        <tissue evidence="4">Stem</tissue>
    </source>
</reference>
<feature type="compositionally biased region" description="Polar residues" evidence="2">
    <location>
        <begin position="1"/>
        <end position="25"/>
    </location>
</feature>
<dbReference type="OrthoDB" id="1742671at2759"/>
<organism evidence="4 5">
    <name type="scientific">Apostasia shenzhenica</name>
    <dbReference type="NCBI Taxonomy" id="1088818"/>
    <lineage>
        <taxon>Eukaryota</taxon>
        <taxon>Viridiplantae</taxon>
        <taxon>Streptophyta</taxon>
        <taxon>Embryophyta</taxon>
        <taxon>Tracheophyta</taxon>
        <taxon>Spermatophyta</taxon>
        <taxon>Magnoliopsida</taxon>
        <taxon>Liliopsida</taxon>
        <taxon>Asparagales</taxon>
        <taxon>Orchidaceae</taxon>
        <taxon>Apostasioideae</taxon>
        <taxon>Apostasia</taxon>
    </lineage>
</organism>
<name>A0A2I0BEN4_9ASPA</name>
<dbReference type="Pfam" id="PF03479">
    <property type="entry name" value="PCC"/>
    <property type="match status" value="1"/>
</dbReference>
<feature type="compositionally biased region" description="Polar residues" evidence="2">
    <location>
        <begin position="370"/>
        <end position="381"/>
    </location>
</feature>
<dbReference type="Proteomes" id="UP000236161">
    <property type="component" value="Unassembled WGS sequence"/>
</dbReference>
<dbReference type="PANTHER" id="PTHR31500:SF51">
    <property type="entry name" value="AT-HOOK MOTIF NUCLEAR-LOCALIZED PROTEIN 8"/>
    <property type="match status" value="1"/>
</dbReference>
<sequence>MDSSEPSRLASSEPSGMLGNPTSYGSGAGVPGGSMVMANSAGMVPGLRLPFNSIGSGTLKSLDVSDSLFHGDGVQGMRPGDLFNMGEPLKKKRGRPRKYGPEGTMALALRPMSSTSGYSKSSMSDPTGKRRGRPPGSGKKQQLDALGSAGTAFTPHVITVNTGEIDGVDEQLSFEAVVLYYCWRARDAKDVASKIMSFSQQGPRTICILSANGAISNVTLRQQATSGGTVTYEDRFEIISLSGSYLPAENDGTRSRTGGLSVALAGSDGRVLGGVVVGMLKAATPVQAKAPTRSSSYPNENQLCFHSLLLVSQVVVGSFMAQGKKAKPDPLKHELSSAPSQIPGFGAPSTSTPPSQDSLSDSDDDQGSPINHNTLGWNNSGHHLPGVPSYSGWSHSGH</sequence>
<evidence type="ECO:0000259" key="3">
    <source>
        <dbReference type="PROSITE" id="PS51742"/>
    </source>
</evidence>
<dbReference type="STRING" id="1088818.A0A2I0BEN4"/>
<keyword evidence="1" id="KW-0805">Transcription regulation</keyword>
<keyword evidence="1" id="KW-0539">Nucleus</keyword>
<feature type="domain" description="PPC" evidence="3">
    <location>
        <begin position="174"/>
        <end position="340"/>
    </location>
</feature>
<feature type="region of interest" description="Disordered" evidence="2">
    <location>
        <begin position="79"/>
        <end position="145"/>
    </location>
</feature>
<dbReference type="Gene3D" id="3.30.1330.80">
    <property type="entry name" value="Hypothetical protein, similar to alpha- acetolactate decarboxylase, domain 2"/>
    <property type="match status" value="1"/>
</dbReference>
<comment type="function">
    <text evidence="1">Transcription factor that specifically binds AT-rich DNA sequences related to the nuclear matrix attachment regions (MARs).</text>
</comment>
<evidence type="ECO:0000313" key="4">
    <source>
        <dbReference type="EMBL" id="PKA66265.1"/>
    </source>
</evidence>
<comment type="subcellular location">
    <subcellularLocation>
        <location evidence="1">Nucleus</location>
    </subcellularLocation>
</comment>
<protein>
    <recommendedName>
        <fullName evidence="1">AT-hook motif nuclear-localized protein</fullName>
    </recommendedName>
</protein>
<feature type="compositionally biased region" description="Basic and acidic residues" evidence="2">
    <location>
        <begin position="326"/>
        <end position="335"/>
    </location>
</feature>
<proteinExistence type="predicted"/>
<dbReference type="AlphaFoldDB" id="A0A2I0BEN4"/>
<dbReference type="CDD" id="cd11378">
    <property type="entry name" value="DUF296"/>
    <property type="match status" value="1"/>
</dbReference>
<dbReference type="PANTHER" id="PTHR31500">
    <property type="entry name" value="AT-HOOK MOTIF NUCLEAR-LOCALIZED PROTEIN 9"/>
    <property type="match status" value="1"/>
</dbReference>
<dbReference type="SUPFAM" id="SSF117856">
    <property type="entry name" value="AF0104/ALDC/Ptd012-like"/>
    <property type="match status" value="1"/>
</dbReference>
<feature type="compositionally biased region" description="Low complexity" evidence="2">
    <location>
        <begin position="113"/>
        <end position="126"/>
    </location>
</feature>
<dbReference type="InterPro" id="IPR039605">
    <property type="entry name" value="AHL"/>
</dbReference>
<dbReference type="InterPro" id="IPR005175">
    <property type="entry name" value="PPC_dom"/>
</dbReference>
<feature type="compositionally biased region" description="Low complexity" evidence="2">
    <location>
        <begin position="348"/>
        <end position="359"/>
    </location>
</feature>
<keyword evidence="5" id="KW-1185">Reference proteome</keyword>
<dbReference type="PROSITE" id="PS51742">
    <property type="entry name" value="PPC"/>
    <property type="match status" value="1"/>
</dbReference>
<dbReference type="GO" id="GO:0005634">
    <property type="term" value="C:nucleus"/>
    <property type="evidence" value="ECO:0007669"/>
    <property type="project" value="UniProtKB-SubCell"/>
</dbReference>
<accession>A0A2I0BEN4</accession>
<evidence type="ECO:0000256" key="1">
    <source>
        <dbReference type="RuleBase" id="RU367031"/>
    </source>
</evidence>
<keyword evidence="1 4" id="KW-0238">DNA-binding</keyword>
<gene>
    <name evidence="4" type="primary">ESC</name>
    <name evidence="4" type="ORF">AXF42_Ash006962</name>
</gene>
<feature type="region of interest" description="Disordered" evidence="2">
    <location>
        <begin position="1"/>
        <end position="33"/>
    </location>
</feature>
<evidence type="ECO:0000313" key="5">
    <source>
        <dbReference type="Proteomes" id="UP000236161"/>
    </source>
</evidence>
<keyword evidence="1" id="KW-0804">Transcription</keyword>
<evidence type="ECO:0000256" key="2">
    <source>
        <dbReference type="SAM" id="MobiDB-lite"/>
    </source>
</evidence>
<comment type="domain">
    <text evidence="1">The PPC domain mediates interactions between AHL proteins.</text>
</comment>
<dbReference type="EMBL" id="KZ451886">
    <property type="protein sequence ID" value="PKA66265.1"/>
    <property type="molecule type" value="Genomic_DNA"/>
</dbReference>
<feature type="region of interest" description="Disordered" evidence="2">
    <location>
        <begin position="325"/>
        <end position="398"/>
    </location>
</feature>
<dbReference type="GO" id="GO:0003680">
    <property type="term" value="F:minor groove of adenine-thymine-rich DNA binding"/>
    <property type="evidence" value="ECO:0007669"/>
    <property type="project" value="UniProtKB-UniRule"/>
</dbReference>